<proteinExistence type="predicted"/>
<evidence type="ECO:0000256" key="1">
    <source>
        <dbReference type="ARBA" id="ARBA00004123"/>
    </source>
</evidence>
<feature type="region of interest" description="Disordered" evidence="6">
    <location>
        <begin position="246"/>
        <end position="441"/>
    </location>
</feature>
<feature type="compositionally biased region" description="Acidic residues" evidence="6">
    <location>
        <begin position="373"/>
        <end position="438"/>
    </location>
</feature>
<dbReference type="Proteomes" id="UP000054988">
    <property type="component" value="Unassembled WGS sequence"/>
</dbReference>
<evidence type="ECO:0000256" key="3">
    <source>
        <dbReference type="ARBA" id="ARBA00023015"/>
    </source>
</evidence>
<feature type="compositionally biased region" description="Polar residues" evidence="6">
    <location>
        <begin position="189"/>
        <end position="203"/>
    </location>
</feature>
<feature type="compositionally biased region" description="Polar residues" evidence="6">
    <location>
        <begin position="64"/>
        <end position="74"/>
    </location>
</feature>
<protein>
    <submittedName>
        <fullName evidence="7">Uncharacterized protein</fullName>
    </submittedName>
</protein>
<feature type="compositionally biased region" description="Low complexity" evidence="6">
    <location>
        <begin position="156"/>
        <end position="166"/>
    </location>
</feature>
<keyword evidence="4" id="KW-0804">Transcription</keyword>
<keyword evidence="5" id="KW-0539">Nucleus</keyword>
<feature type="compositionally biased region" description="Basic residues" evidence="6">
    <location>
        <begin position="302"/>
        <end position="323"/>
    </location>
</feature>
<feature type="region of interest" description="Disordered" evidence="6">
    <location>
        <begin position="1"/>
        <end position="233"/>
    </location>
</feature>
<keyword evidence="2" id="KW-0678">Repressor</keyword>
<feature type="compositionally biased region" description="Acidic residues" evidence="6">
    <location>
        <begin position="275"/>
        <end position="290"/>
    </location>
</feature>
<comment type="subcellular location">
    <subcellularLocation>
        <location evidence="1">Nucleus</location>
    </subcellularLocation>
</comment>
<evidence type="ECO:0000313" key="8">
    <source>
        <dbReference type="Proteomes" id="UP000054988"/>
    </source>
</evidence>
<dbReference type="GO" id="GO:0005654">
    <property type="term" value="C:nucleoplasm"/>
    <property type="evidence" value="ECO:0007669"/>
    <property type="project" value="UniProtKB-ARBA"/>
</dbReference>
<comment type="caution">
    <text evidence="7">The sequence shown here is derived from an EMBL/GenBank/DDBJ whole genome shotgun (WGS) entry which is preliminary data.</text>
</comment>
<accession>A0A0W0F0Y7</accession>
<sequence>MSLRANSLESLSSPSPSPAPEAEPEEDKSKKSSRVAHLGSDSELSELTEEEQEAAESSSRSTNARRGQTTTNGRGSKHPRRGGRRKRSTLVPAPMWGWVGTKESDSEEQEAPSRVTKGDVKSSKRVPDDDEEQTEEDPPQTALAVTDATEVSPLDVLSSAAVVVETAAEHTKDDDETDAELGDDDEPDPSNNTTIRTSNNQTDSESDADDQPDVESELEVDVDMTAPPPEAIAPIVAAASASSIMGNPAAPLRASPSANSSRSNSPVVADGAVPEPEEADDEENGEDVEDDVPKTTTTTATRKPRATKGKSKARRKVRGRGKPKPSTIAIPDVTEGITATTVRDADKSLEDVDIDVEADELVVSADAERGEEAEAEEPEADVPAEPAAEEEEEMDVDVEEEEPEEPEDQEEREEREEQEDLEDDDEGLHEEDDEEELDLQPAHRIEALEVLASIELRFALVREKLYVEKMQSLAWEESLVEDGTHPELIYLQSELSRRKDKRLELAARKRTYEFSHVSRKRKLEEDATWSWWKACRLYLAKDELQTDMIAETNRKKRRLERDRRQMERPVPIRHIPGMPMEILTAPPTLRQLIDNPPFGSRELQQPRLKNKHRNREVHTNVNASSGKRDMGTNSAGALVPLAYPELPTLSSADVGNDLDYLLSLSSSRKSGGFLDMDISSVNALEVLAANSHHPCTL</sequence>
<evidence type="ECO:0000256" key="5">
    <source>
        <dbReference type="ARBA" id="ARBA00023242"/>
    </source>
</evidence>
<name>A0A0W0F0Y7_MONRR</name>
<dbReference type="Pfam" id="PF08598">
    <property type="entry name" value="Sds3"/>
    <property type="match status" value="1"/>
</dbReference>
<organism evidence="7 8">
    <name type="scientific">Moniliophthora roreri</name>
    <name type="common">Frosty pod rot fungus</name>
    <name type="synonym">Monilia roreri</name>
    <dbReference type="NCBI Taxonomy" id="221103"/>
    <lineage>
        <taxon>Eukaryota</taxon>
        <taxon>Fungi</taxon>
        <taxon>Dikarya</taxon>
        <taxon>Basidiomycota</taxon>
        <taxon>Agaricomycotina</taxon>
        <taxon>Agaricomycetes</taxon>
        <taxon>Agaricomycetidae</taxon>
        <taxon>Agaricales</taxon>
        <taxon>Marasmiineae</taxon>
        <taxon>Marasmiaceae</taxon>
        <taxon>Moniliophthora</taxon>
    </lineage>
</organism>
<evidence type="ECO:0000256" key="4">
    <source>
        <dbReference type="ARBA" id="ARBA00023163"/>
    </source>
</evidence>
<feature type="compositionally biased region" description="Low complexity" evidence="6">
    <location>
        <begin position="246"/>
        <end position="274"/>
    </location>
</feature>
<gene>
    <name evidence="7" type="ORF">WG66_17481</name>
</gene>
<keyword evidence="3" id="KW-0805">Transcription regulation</keyword>
<reference evidence="7 8" key="1">
    <citation type="submission" date="2015-12" db="EMBL/GenBank/DDBJ databases">
        <title>Draft genome sequence of Moniliophthora roreri, the causal agent of frosty pod rot of cacao.</title>
        <authorList>
            <person name="Aime M.C."/>
            <person name="Diaz-Valderrama J.R."/>
            <person name="Kijpornyongpan T."/>
            <person name="Phillips-Mora W."/>
        </authorList>
    </citation>
    <scope>NUCLEOTIDE SEQUENCE [LARGE SCALE GENOMIC DNA]</scope>
    <source>
        <strain evidence="7 8">MCA 2952</strain>
    </source>
</reference>
<dbReference type="EMBL" id="LATX01002402">
    <property type="protein sequence ID" value="KTB29987.1"/>
    <property type="molecule type" value="Genomic_DNA"/>
</dbReference>
<feature type="compositionally biased region" description="Acidic residues" evidence="6">
    <location>
        <begin position="204"/>
        <end position="222"/>
    </location>
</feature>
<feature type="compositionally biased region" description="Acidic residues" evidence="6">
    <location>
        <begin position="174"/>
        <end position="188"/>
    </location>
</feature>
<dbReference type="InterPro" id="IPR013907">
    <property type="entry name" value="Sds3"/>
</dbReference>
<evidence type="ECO:0000256" key="2">
    <source>
        <dbReference type="ARBA" id="ARBA00022491"/>
    </source>
</evidence>
<feature type="compositionally biased region" description="Basic residues" evidence="6">
    <location>
        <begin position="75"/>
        <end position="88"/>
    </location>
</feature>
<feature type="compositionally biased region" description="Acidic residues" evidence="6">
    <location>
        <begin position="43"/>
        <end position="54"/>
    </location>
</feature>
<dbReference type="GO" id="GO:0010468">
    <property type="term" value="P:regulation of gene expression"/>
    <property type="evidence" value="ECO:0007669"/>
    <property type="project" value="UniProtKB-ARBA"/>
</dbReference>
<feature type="compositionally biased region" description="Basic and acidic residues" evidence="6">
    <location>
        <begin position="116"/>
        <end position="127"/>
    </location>
</feature>
<feature type="compositionally biased region" description="Acidic residues" evidence="6">
    <location>
        <begin position="128"/>
        <end position="138"/>
    </location>
</feature>
<dbReference type="AlphaFoldDB" id="A0A0W0F0Y7"/>
<evidence type="ECO:0000313" key="7">
    <source>
        <dbReference type="EMBL" id="KTB29987.1"/>
    </source>
</evidence>
<evidence type="ECO:0000256" key="6">
    <source>
        <dbReference type="SAM" id="MobiDB-lite"/>
    </source>
</evidence>
<dbReference type="eggNOG" id="ENOG502S6Z5">
    <property type="taxonomic scope" value="Eukaryota"/>
</dbReference>
<feature type="compositionally biased region" description="Acidic residues" evidence="6">
    <location>
        <begin position="351"/>
        <end position="360"/>
    </location>
</feature>
<dbReference type="SMART" id="SM01401">
    <property type="entry name" value="Sds3"/>
    <property type="match status" value="1"/>
</dbReference>